<protein>
    <recommendedName>
        <fullName evidence="1">Gfd2/YDR514C-like C-terminal domain-containing protein</fullName>
    </recommendedName>
</protein>
<dbReference type="GO" id="GO:0003676">
    <property type="term" value="F:nucleic acid binding"/>
    <property type="evidence" value="ECO:0007669"/>
    <property type="project" value="InterPro"/>
</dbReference>
<dbReference type="InterPro" id="IPR012337">
    <property type="entry name" value="RNaseH-like_sf"/>
</dbReference>
<evidence type="ECO:0000313" key="2">
    <source>
        <dbReference type="EMBL" id="PAV20832.1"/>
    </source>
</evidence>
<keyword evidence="3" id="KW-1185">Reference proteome</keyword>
<comment type="caution">
    <text evidence="2">The sequence shown here is derived from an EMBL/GenBank/DDBJ whole genome shotgun (WGS) entry which is preliminary data.</text>
</comment>
<dbReference type="InParanoid" id="A0A286UMN6"/>
<dbReference type="InterPro" id="IPR048519">
    <property type="entry name" value="Gfd2/YDR514C-like_C"/>
</dbReference>
<reference evidence="2 3" key="1">
    <citation type="journal article" date="2017" name="Mol. Ecol.">
        <title>Comparative and population genomic landscape of Phellinus noxius: A hypervariable fungus causing root rot in trees.</title>
        <authorList>
            <person name="Chung C.L."/>
            <person name="Lee T.J."/>
            <person name="Akiba M."/>
            <person name="Lee H.H."/>
            <person name="Kuo T.H."/>
            <person name="Liu D."/>
            <person name="Ke H.M."/>
            <person name="Yokoi T."/>
            <person name="Roa M.B."/>
            <person name="Lu M.J."/>
            <person name="Chang Y.Y."/>
            <person name="Ann P.J."/>
            <person name="Tsai J.N."/>
            <person name="Chen C.Y."/>
            <person name="Tzean S.S."/>
            <person name="Ota Y."/>
            <person name="Hattori T."/>
            <person name="Sahashi N."/>
            <person name="Liou R.F."/>
            <person name="Kikuchi T."/>
            <person name="Tsai I.J."/>
        </authorList>
    </citation>
    <scope>NUCLEOTIDE SEQUENCE [LARGE SCALE GENOMIC DNA]</scope>
    <source>
        <strain evidence="2 3">FFPRI411160</strain>
    </source>
</reference>
<evidence type="ECO:0000313" key="3">
    <source>
        <dbReference type="Proteomes" id="UP000217199"/>
    </source>
</evidence>
<gene>
    <name evidence="2" type="ORF">PNOK_0345900</name>
</gene>
<dbReference type="SUPFAM" id="SSF53098">
    <property type="entry name" value="Ribonuclease H-like"/>
    <property type="match status" value="1"/>
</dbReference>
<feature type="domain" description="Gfd2/YDR514C-like C-terminal" evidence="1">
    <location>
        <begin position="164"/>
        <end position="345"/>
    </location>
</feature>
<dbReference type="STRING" id="2282107.A0A286UMN6"/>
<dbReference type="Proteomes" id="UP000217199">
    <property type="component" value="Unassembled WGS sequence"/>
</dbReference>
<dbReference type="AlphaFoldDB" id="A0A286UMN6"/>
<sequence>MPDLPIPLVTGYYRYTDIMFEWHKTVDDPAEVSALKAFLSTSALGSDEHPFRQESKKGLQLFIVTLPSGVQRLTFSSKQVEYCRYWLHVMGFTKELLPIPSSHYLLTEENVSAVYYDTPEEIKKATRMIDKNNKKLKGTDSSLNSIRQTFDKVQKFYSSENGTWLAIDLEAYEMNHAIITEFGYSWLRWEDENEVTETGHYIVKENKFYTNGRYVADNRDNFKFGISKVLTKQELKEETQNLIKRFQEAGPLYLVFHDASQDLEALKKSSYFDLPLDGAVAFPPSNVPDQGTYIIDTTQLFCALQGNAGEKCGLERMCRLLKLEPRYMHNAGNDAHYTLLALKSMAGGNQLDVQLKVIHTS</sequence>
<dbReference type="PANTHER" id="PTHR28083:SF1">
    <property type="entry name" value="GOOD FOR FULL DBP5 ACTIVITY PROTEIN 2"/>
    <property type="match status" value="1"/>
</dbReference>
<dbReference type="InterPro" id="IPR036397">
    <property type="entry name" value="RNaseH_sf"/>
</dbReference>
<dbReference type="GO" id="GO:0005634">
    <property type="term" value="C:nucleus"/>
    <property type="evidence" value="ECO:0007669"/>
    <property type="project" value="TreeGrafter"/>
</dbReference>
<organism evidence="2 3">
    <name type="scientific">Pyrrhoderma noxium</name>
    <dbReference type="NCBI Taxonomy" id="2282107"/>
    <lineage>
        <taxon>Eukaryota</taxon>
        <taxon>Fungi</taxon>
        <taxon>Dikarya</taxon>
        <taxon>Basidiomycota</taxon>
        <taxon>Agaricomycotina</taxon>
        <taxon>Agaricomycetes</taxon>
        <taxon>Hymenochaetales</taxon>
        <taxon>Hymenochaetaceae</taxon>
        <taxon>Pyrrhoderma</taxon>
    </lineage>
</organism>
<dbReference type="OrthoDB" id="5953249at2759"/>
<name>A0A286UMN6_9AGAM</name>
<dbReference type="Gene3D" id="3.30.420.10">
    <property type="entry name" value="Ribonuclease H-like superfamily/Ribonuclease H"/>
    <property type="match status" value="1"/>
</dbReference>
<dbReference type="PANTHER" id="PTHR28083">
    <property type="entry name" value="GOOD FOR FULL DBP5 ACTIVITY PROTEIN 2"/>
    <property type="match status" value="1"/>
</dbReference>
<accession>A0A286UMN6</accession>
<proteinExistence type="predicted"/>
<dbReference type="InterPro" id="IPR040151">
    <property type="entry name" value="Gfd2/YDR514C-like"/>
</dbReference>
<dbReference type="Pfam" id="PF21762">
    <property type="entry name" value="DEDDh_C"/>
    <property type="match status" value="1"/>
</dbReference>
<evidence type="ECO:0000259" key="1">
    <source>
        <dbReference type="Pfam" id="PF21762"/>
    </source>
</evidence>
<dbReference type="EMBL" id="NBII01000003">
    <property type="protein sequence ID" value="PAV20832.1"/>
    <property type="molecule type" value="Genomic_DNA"/>
</dbReference>